<dbReference type="OrthoDB" id="8876745at2"/>
<evidence type="ECO:0000313" key="13">
    <source>
        <dbReference type="Proteomes" id="UP000006281"/>
    </source>
</evidence>
<evidence type="ECO:0000256" key="8">
    <source>
        <dbReference type="RuleBase" id="RU362125"/>
    </source>
</evidence>
<dbReference type="PIRSF" id="PIRSF016578">
    <property type="entry name" value="HsaA"/>
    <property type="match status" value="1"/>
</dbReference>
<reference evidence="12 13" key="1">
    <citation type="journal article" date="2012" name="BMC Genomics">
        <title>Complete genome sequence of Saccharothrix espanaensis DSM 44229T and comparison to the other completely sequenced Pseudonocardiaceae.</title>
        <authorList>
            <person name="Strobel T."/>
            <person name="Al-Dilaimi A."/>
            <person name="Blom J."/>
            <person name="Gessner A."/>
            <person name="Kalinowski J."/>
            <person name="Luzhetska M."/>
            <person name="Puhler A."/>
            <person name="Szczepanowski R."/>
            <person name="Bechthold A."/>
            <person name="Ruckert C."/>
        </authorList>
    </citation>
    <scope>NUCLEOTIDE SEQUENCE [LARGE SCALE GENOMIC DNA]</scope>
    <source>
        <strain evidence="13">ATCC 51144 / DSM 44229 / JCM 9112 / NBRC 15066 / NRRL 15764</strain>
    </source>
</reference>
<dbReference type="BioCyc" id="SESP1179773:BN6_RS36960-MONOMER"/>
<comment type="similarity">
    <text evidence="2 8">Belongs to the acyl-CoA dehydrogenase family.</text>
</comment>
<dbReference type="CDD" id="cd01158">
    <property type="entry name" value="SCAD_SBCAD"/>
    <property type="match status" value="1"/>
</dbReference>
<dbReference type="InterPro" id="IPR009075">
    <property type="entry name" value="AcylCo_DH/oxidase_C"/>
</dbReference>
<dbReference type="InterPro" id="IPR037069">
    <property type="entry name" value="AcylCoA_DH/ox_N_sf"/>
</dbReference>
<feature type="domain" description="Acyl-CoA oxidase/dehydrogenase middle" evidence="10">
    <location>
        <begin position="127"/>
        <end position="223"/>
    </location>
</feature>
<proteinExistence type="inferred from homology"/>
<dbReference type="AlphaFoldDB" id="K0K3N2"/>
<dbReference type="Gene3D" id="1.10.540.10">
    <property type="entry name" value="Acyl-CoA dehydrogenase/oxidase, N-terminal domain"/>
    <property type="match status" value="1"/>
</dbReference>
<protein>
    <recommendedName>
        <fullName evidence="7">Probable acyl-CoA dehydrogenase fadE25</fullName>
    </recommendedName>
</protein>
<dbReference type="InterPro" id="IPR036250">
    <property type="entry name" value="AcylCo_DH-like_C"/>
</dbReference>
<dbReference type="Pfam" id="PF02771">
    <property type="entry name" value="Acyl-CoA_dh_N"/>
    <property type="match status" value="1"/>
</dbReference>
<dbReference type="Gene3D" id="1.20.140.10">
    <property type="entry name" value="Butyryl-CoA Dehydrogenase, subunit A, domain 3"/>
    <property type="match status" value="1"/>
</dbReference>
<dbReference type="SUPFAM" id="SSF47203">
    <property type="entry name" value="Acyl-CoA dehydrogenase C-terminal domain-like"/>
    <property type="match status" value="1"/>
</dbReference>
<dbReference type="Gene3D" id="2.40.110.10">
    <property type="entry name" value="Butyryl-CoA Dehydrogenase, subunit A, domain 2"/>
    <property type="match status" value="1"/>
</dbReference>
<keyword evidence="13" id="KW-1185">Reference proteome</keyword>
<dbReference type="PROSITE" id="PS00072">
    <property type="entry name" value="ACYL_COA_DH_1"/>
    <property type="match status" value="1"/>
</dbReference>
<dbReference type="FunFam" id="1.10.540.10:FF:000023">
    <property type="entry name" value="Acyl-CoA dehydrogenase FadE25"/>
    <property type="match status" value="1"/>
</dbReference>
<evidence type="ECO:0000256" key="4">
    <source>
        <dbReference type="ARBA" id="ARBA00022827"/>
    </source>
</evidence>
<dbReference type="GO" id="GO:0050660">
    <property type="term" value="F:flavin adenine dinucleotide binding"/>
    <property type="evidence" value="ECO:0007669"/>
    <property type="project" value="InterPro"/>
</dbReference>
<comment type="catalytic activity">
    <reaction evidence="6">
        <text>a 2,3-saturated acyl-CoA + A = a 2,3-dehydroacyl-CoA + AH2</text>
        <dbReference type="Rhea" id="RHEA:48608"/>
        <dbReference type="ChEBI" id="CHEBI:13193"/>
        <dbReference type="ChEBI" id="CHEBI:17499"/>
        <dbReference type="ChEBI" id="CHEBI:60015"/>
        <dbReference type="ChEBI" id="CHEBI:65111"/>
    </reaction>
</comment>
<feature type="domain" description="Acyl-CoA dehydrogenase/oxidase C-terminal" evidence="9">
    <location>
        <begin position="235"/>
        <end position="385"/>
    </location>
</feature>
<dbReference type="FunFam" id="2.40.110.10:FF:000001">
    <property type="entry name" value="Acyl-CoA dehydrogenase, mitochondrial"/>
    <property type="match status" value="1"/>
</dbReference>
<feature type="domain" description="Acyl-CoA dehydrogenase/oxidase N-terminal" evidence="11">
    <location>
        <begin position="12"/>
        <end position="122"/>
    </location>
</feature>
<evidence type="ECO:0000256" key="6">
    <source>
        <dbReference type="ARBA" id="ARBA00052546"/>
    </source>
</evidence>
<keyword evidence="5 8" id="KW-0560">Oxidoreductase</keyword>
<dbReference type="Proteomes" id="UP000006281">
    <property type="component" value="Chromosome"/>
</dbReference>
<dbReference type="Pfam" id="PF02770">
    <property type="entry name" value="Acyl-CoA_dh_M"/>
    <property type="match status" value="1"/>
</dbReference>
<dbReference type="InterPro" id="IPR013786">
    <property type="entry name" value="AcylCoA_DH/ox_N"/>
</dbReference>
<evidence type="ECO:0000256" key="1">
    <source>
        <dbReference type="ARBA" id="ARBA00001974"/>
    </source>
</evidence>
<dbReference type="PANTHER" id="PTHR43884">
    <property type="entry name" value="ACYL-COA DEHYDROGENASE"/>
    <property type="match status" value="1"/>
</dbReference>
<dbReference type="FunFam" id="1.20.140.10:FF:000004">
    <property type="entry name" value="Acyl-CoA dehydrogenase FadE25"/>
    <property type="match status" value="1"/>
</dbReference>
<dbReference type="InterPro" id="IPR006089">
    <property type="entry name" value="Acyl-CoA_DH_CS"/>
</dbReference>
<evidence type="ECO:0000259" key="10">
    <source>
        <dbReference type="Pfam" id="PF02770"/>
    </source>
</evidence>
<dbReference type="InterPro" id="IPR009100">
    <property type="entry name" value="AcylCoA_DH/oxidase_NM_dom_sf"/>
</dbReference>
<dbReference type="GO" id="GO:0003995">
    <property type="term" value="F:acyl-CoA dehydrogenase activity"/>
    <property type="evidence" value="ECO:0007669"/>
    <property type="project" value="InterPro"/>
</dbReference>
<comment type="cofactor">
    <cofactor evidence="1 8">
        <name>FAD</name>
        <dbReference type="ChEBI" id="CHEBI:57692"/>
    </cofactor>
</comment>
<gene>
    <name evidence="12" type="primary">fadE25</name>
    <name evidence="12" type="ordered locus">BN6_76490</name>
</gene>
<dbReference type="Pfam" id="PF00441">
    <property type="entry name" value="Acyl-CoA_dh_1"/>
    <property type="match status" value="1"/>
</dbReference>
<evidence type="ECO:0000313" key="12">
    <source>
        <dbReference type="EMBL" id="CCH34870.1"/>
    </source>
</evidence>
<dbReference type="RefSeq" id="WP_015104979.1">
    <property type="nucleotide sequence ID" value="NC_019673.1"/>
</dbReference>
<keyword evidence="3 8" id="KW-0285">Flavoprotein</keyword>
<evidence type="ECO:0000256" key="2">
    <source>
        <dbReference type="ARBA" id="ARBA00009347"/>
    </source>
</evidence>
<dbReference type="PANTHER" id="PTHR43884:SF12">
    <property type="entry name" value="ISOVALERYL-COA DEHYDROGENASE, MITOCHONDRIAL-RELATED"/>
    <property type="match status" value="1"/>
</dbReference>
<evidence type="ECO:0000259" key="11">
    <source>
        <dbReference type="Pfam" id="PF02771"/>
    </source>
</evidence>
<evidence type="ECO:0000256" key="7">
    <source>
        <dbReference type="ARBA" id="ARBA00071575"/>
    </source>
</evidence>
<evidence type="ECO:0000256" key="3">
    <source>
        <dbReference type="ARBA" id="ARBA00022630"/>
    </source>
</evidence>
<dbReference type="PROSITE" id="PS00073">
    <property type="entry name" value="ACYL_COA_DH_2"/>
    <property type="match status" value="1"/>
</dbReference>
<evidence type="ECO:0000259" key="9">
    <source>
        <dbReference type="Pfam" id="PF00441"/>
    </source>
</evidence>
<organism evidence="12 13">
    <name type="scientific">Saccharothrix espanaensis (strain ATCC 51144 / DSM 44229 / JCM 9112 / NBRC 15066 / NRRL 15764)</name>
    <dbReference type="NCBI Taxonomy" id="1179773"/>
    <lineage>
        <taxon>Bacteria</taxon>
        <taxon>Bacillati</taxon>
        <taxon>Actinomycetota</taxon>
        <taxon>Actinomycetes</taxon>
        <taxon>Pseudonocardiales</taxon>
        <taxon>Pseudonocardiaceae</taxon>
        <taxon>Saccharothrix</taxon>
    </lineage>
</organism>
<dbReference type="HOGENOM" id="CLU_018204_0_2_11"/>
<keyword evidence="4 8" id="KW-0274">FAD</keyword>
<dbReference type="InterPro" id="IPR006091">
    <property type="entry name" value="Acyl-CoA_Oxase/DH_mid-dom"/>
</dbReference>
<sequence length="387" mass="41603">MDPSFGTYQLAEEHDALREAVRALADKEVAPHAADVDEQERFPVEALNALVKSGFAAVHVPEEYDGQGADSVATCIVIEEVARVCASSSLIPAVNKLGTMPILLAASDDLKRQVLPSIASGEAMASYALSEREAGSDTASMRTRARLDGDHWVLNGTKCWITNAGESTWYTVMAVTDPDAPKKSQGISAFVVHKDDPGFVVGSKERKLGIKGSPTREIHFENCTIPEDRVIGEPGTGLKTALRTLDHTRPTIGAQAVGIAQGALEAAVAYVKDRKQFGKAIAEFQGVQFMLADMAMKIEAARHLVYVAAAKAERGEPDIGFITAAAKCYASDVAMEVTTDAVQLFGGAGYTRDFPVERMMRDAKITQIYEGTNQIQRVVMSRALLKG</sequence>
<evidence type="ECO:0000256" key="5">
    <source>
        <dbReference type="ARBA" id="ARBA00023002"/>
    </source>
</evidence>
<dbReference type="KEGG" id="sesp:BN6_76490"/>
<accession>K0K3N2</accession>
<dbReference type="EMBL" id="HE804045">
    <property type="protein sequence ID" value="CCH34870.1"/>
    <property type="molecule type" value="Genomic_DNA"/>
</dbReference>
<dbReference type="InterPro" id="IPR046373">
    <property type="entry name" value="Acyl-CoA_Oxase/DH_mid-dom_sf"/>
</dbReference>
<dbReference type="PATRIC" id="fig|1179773.3.peg.7722"/>
<name>K0K3N2_SACES</name>
<dbReference type="STRING" id="1179773.BN6_76490"/>
<dbReference type="eggNOG" id="COG1960">
    <property type="taxonomic scope" value="Bacteria"/>
</dbReference>
<dbReference type="SUPFAM" id="SSF56645">
    <property type="entry name" value="Acyl-CoA dehydrogenase NM domain-like"/>
    <property type="match status" value="1"/>
</dbReference>